<evidence type="ECO:0000256" key="1">
    <source>
        <dbReference type="ARBA" id="ARBA00007665"/>
    </source>
</evidence>
<dbReference type="InterPro" id="IPR020568">
    <property type="entry name" value="Ribosomal_Su5_D2-typ_SF"/>
</dbReference>
<sequence>MDSPEGDTYRTALAPACAELRVQGSRFIAEVFPINSEAEARAYLEAVRRREHAATHHCMAYRLGPTGAVFRYSDDGEPSGTAGLPILRQIESHGLTNTLVVVTRYFGGVKLGRGGLTRAYAAAAALALDQVHVVEQHVRVLFRLQFAYADTAPVMRLLERTGARICETQYGAATELLIEVPRSHAHAFPEAFAEALAGRGQCCRID</sequence>
<dbReference type="SUPFAM" id="SSF54211">
    <property type="entry name" value="Ribosomal protein S5 domain 2-like"/>
    <property type="match status" value="1"/>
</dbReference>
<dbReference type="GO" id="GO:0005737">
    <property type="term" value="C:cytoplasm"/>
    <property type="evidence" value="ECO:0007669"/>
    <property type="project" value="TreeGrafter"/>
</dbReference>
<dbReference type="InterPro" id="IPR035647">
    <property type="entry name" value="EFG_III/V"/>
</dbReference>
<comment type="caution">
    <text evidence="4">The sequence shown here is derived from an EMBL/GenBank/DDBJ whole genome shotgun (WGS) entry which is preliminary data.</text>
</comment>
<gene>
    <name evidence="4" type="ORF">ENO59_12235</name>
</gene>
<dbReference type="AlphaFoldDB" id="A0A7V2F7B1"/>
<dbReference type="InterPro" id="IPR023582">
    <property type="entry name" value="Impact"/>
</dbReference>
<evidence type="ECO:0000313" key="4">
    <source>
        <dbReference type="EMBL" id="HER97251.1"/>
    </source>
</evidence>
<dbReference type="Pfam" id="PF01205">
    <property type="entry name" value="Impact_N"/>
    <property type="match status" value="1"/>
</dbReference>
<dbReference type="InterPro" id="IPR020569">
    <property type="entry name" value="UPF0029_Impact_CS"/>
</dbReference>
<organism evidence="4">
    <name type="scientific">Rhodothermus marinus</name>
    <name type="common">Rhodothermus obamensis</name>
    <dbReference type="NCBI Taxonomy" id="29549"/>
    <lineage>
        <taxon>Bacteria</taxon>
        <taxon>Pseudomonadati</taxon>
        <taxon>Rhodothermota</taxon>
        <taxon>Rhodothermia</taxon>
        <taxon>Rhodothermales</taxon>
        <taxon>Rhodothermaceae</taxon>
        <taxon>Rhodothermus</taxon>
    </lineage>
</organism>
<dbReference type="EMBL" id="DSGB01000007">
    <property type="protein sequence ID" value="HER97251.1"/>
    <property type="molecule type" value="Genomic_DNA"/>
</dbReference>
<dbReference type="Gene3D" id="3.30.230.30">
    <property type="entry name" value="Impact, N-terminal domain"/>
    <property type="match status" value="1"/>
</dbReference>
<name>A0A7V2F7B1_RHOMR</name>
<dbReference type="PANTHER" id="PTHR16301">
    <property type="entry name" value="IMPACT-RELATED"/>
    <property type="match status" value="1"/>
</dbReference>
<protein>
    <submittedName>
        <fullName evidence="4">DUF1949 domain-containing protein</fullName>
    </submittedName>
</protein>
<dbReference type="PROSITE" id="PS00910">
    <property type="entry name" value="UPF0029"/>
    <property type="match status" value="1"/>
</dbReference>
<accession>A0A7V2F7B1</accession>
<proteinExistence type="inferred from homology"/>
<comment type="similarity">
    <text evidence="1">Belongs to the IMPACT family.</text>
</comment>
<dbReference type="InterPro" id="IPR001498">
    <property type="entry name" value="Impact_N"/>
</dbReference>
<dbReference type="GO" id="GO:0006446">
    <property type="term" value="P:regulation of translational initiation"/>
    <property type="evidence" value="ECO:0007669"/>
    <property type="project" value="TreeGrafter"/>
</dbReference>
<dbReference type="SUPFAM" id="SSF54980">
    <property type="entry name" value="EF-G C-terminal domain-like"/>
    <property type="match status" value="1"/>
</dbReference>
<dbReference type="InterPro" id="IPR015269">
    <property type="entry name" value="UPF0029_Impact_C"/>
</dbReference>
<evidence type="ECO:0000259" key="2">
    <source>
        <dbReference type="Pfam" id="PF01205"/>
    </source>
</evidence>
<feature type="domain" description="UPF0029" evidence="3">
    <location>
        <begin position="144"/>
        <end position="199"/>
    </location>
</feature>
<dbReference type="InterPro" id="IPR036956">
    <property type="entry name" value="Impact_N_sf"/>
</dbReference>
<dbReference type="Gene3D" id="3.30.70.240">
    <property type="match status" value="1"/>
</dbReference>
<dbReference type="PANTHER" id="PTHR16301:SF20">
    <property type="entry name" value="IMPACT FAMILY MEMBER YIGZ"/>
    <property type="match status" value="1"/>
</dbReference>
<feature type="domain" description="Impact N-terminal" evidence="2">
    <location>
        <begin position="24"/>
        <end position="128"/>
    </location>
</feature>
<dbReference type="Pfam" id="PF09186">
    <property type="entry name" value="DUF1949"/>
    <property type="match status" value="1"/>
</dbReference>
<evidence type="ECO:0000259" key="3">
    <source>
        <dbReference type="Pfam" id="PF09186"/>
    </source>
</evidence>
<reference evidence="4" key="1">
    <citation type="journal article" date="2020" name="mSystems">
        <title>Genome- and Community-Level Interaction Insights into Carbon Utilization and Element Cycling Functions of Hydrothermarchaeota in Hydrothermal Sediment.</title>
        <authorList>
            <person name="Zhou Z."/>
            <person name="Liu Y."/>
            <person name="Xu W."/>
            <person name="Pan J."/>
            <person name="Luo Z.H."/>
            <person name="Li M."/>
        </authorList>
    </citation>
    <scope>NUCLEOTIDE SEQUENCE [LARGE SCALE GENOMIC DNA]</scope>
    <source>
        <strain evidence="4">SpSt-143</strain>
    </source>
</reference>